<name>A0ABS7QS96_9ACTN</name>
<reference evidence="3 4" key="1">
    <citation type="submission" date="2021-08" db="EMBL/GenBank/DDBJ databases">
        <title>Streptomyces sp. PTM05 isolated from lichen.</title>
        <authorList>
            <person name="Somphong A."/>
            <person name="Phongsopitanun W."/>
            <person name="Tanasupawat S."/>
        </authorList>
    </citation>
    <scope>NUCLEOTIDE SEQUENCE [LARGE SCALE GENOMIC DNA]</scope>
    <source>
        <strain evidence="3 4">Ptm05</strain>
    </source>
</reference>
<feature type="compositionally biased region" description="Low complexity" evidence="1">
    <location>
        <begin position="90"/>
        <end position="100"/>
    </location>
</feature>
<feature type="transmembrane region" description="Helical" evidence="2">
    <location>
        <begin position="24"/>
        <end position="44"/>
    </location>
</feature>
<proteinExistence type="predicted"/>
<evidence type="ECO:0000256" key="1">
    <source>
        <dbReference type="SAM" id="MobiDB-lite"/>
    </source>
</evidence>
<protein>
    <submittedName>
        <fullName evidence="3">DUF6332 family protein</fullName>
    </submittedName>
</protein>
<dbReference type="Pfam" id="PF19857">
    <property type="entry name" value="DUF6332"/>
    <property type="match status" value="1"/>
</dbReference>
<feature type="compositionally biased region" description="Basic residues" evidence="1">
    <location>
        <begin position="101"/>
        <end position="114"/>
    </location>
</feature>
<comment type="caution">
    <text evidence="3">The sequence shown here is derived from an EMBL/GenBank/DDBJ whole genome shotgun (WGS) entry which is preliminary data.</text>
</comment>
<keyword evidence="2" id="KW-0472">Membrane</keyword>
<dbReference type="EMBL" id="JAINVZ010000006">
    <property type="protein sequence ID" value="MBY8885631.1"/>
    <property type="molecule type" value="Genomic_DNA"/>
</dbReference>
<keyword evidence="4" id="KW-1185">Reference proteome</keyword>
<evidence type="ECO:0000313" key="4">
    <source>
        <dbReference type="Proteomes" id="UP001198565"/>
    </source>
</evidence>
<feature type="region of interest" description="Disordered" evidence="1">
    <location>
        <begin position="90"/>
        <end position="114"/>
    </location>
</feature>
<dbReference type="InterPro" id="IPR046295">
    <property type="entry name" value="DUF6332"/>
</dbReference>
<dbReference type="Proteomes" id="UP001198565">
    <property type="component" value="Unassembled WGS sequence"/>
</dbReference>
<keyword evidence="2" id="KW-0812">Transmembrane</keyword>
<accession>A0ABS7QS96</accession>
<keyword evidence="2" id="KW-1133">Transmembrane helix</keyword>
<organism evidence="3 4">
    <name type="scientific">Streptantibioticus parmotrematis</name>
    <dbReference type="NCBI Taxonomy" id="2873249"/>
    <lineage>
        <taxon>Bacteria</taxon>
        <taxon>Bacillati</taxon>
        <taxon>Actinomycetota</taxon>
        <taxon>Actinomycetes</taxon>
        <taxon>Kitasatosporales</taxon>
        <taxon>Streptomycetaceae</taxon>
        <taxon>Streptantibioticus</taxon>
    </lineage>
</organism>
<sequence length="114" mass="11827">MTHTGNGATHTGNAAERDGTTVEIAFALLTGALLGALVVLVLSAPVLLGQAHGRAAAVWSTTAVITGCAIGVARAVSVLWRYDRRRRLSRATPAAPAPIRRPARRVGRGRGPRA</sequence>
<dbReference type="RefSeq" id="WP_222977105.1">
    <property type="nucleotide sequence ID" value="NZ_JAINVZ010000006.1"/>
</dbReference>
<feature type="transmembrane region" description="Helical" evidence="2">
    <location>
        <begin position="56"/>
        <end position="80"/>
    </location>
</feature>
<evidence type="ECO:0000256" key="2">
    <source>
        <dbReference type="SAM" id="Phobius"/>
    </source>
</evidence>
<evidence type="ECO:0000313" key="3">
    <source>
        <dbReference type="EMBL" id="MBY8885631.1"/>
    </source>
</evidence>
<gene>
    <name evidence="3" type="ORF">K7472_12320</name>
</gene>